<feature type="binding site" evidence="15">
    <location>
        <position position="247"/>
    </location>
    <ligand>
        <name>3'-phosphoadenylyl sulfate</name>
        <dbReference type="ChEBI" id="CHEBI:58339"/>
    </ligand>
</feature>
<dbReference type="Proteomes" id="UP001152320">
    <property type="component" value="Chromosome 11"/>
</dbReference>
<protein>
    <recommendedName>
        <fullName evidence="12">Heparan sulfate glucosamine 3-O-sulfotransferase 5</fullName>
        <ecNumber evidence="11">2.8.2.23</ecNumber>
    </recommendedName>
    <alternativeName>
        <fullName evidence="13">Heparan sulfate D-glucosaminyl 3-O-sulfotransferase 5</fullName>
    </alternativeName>
</protein>
<feature type="binding site" evidence="15">
    <location>
        <begin position="363"/>
        <end position="367"/>
    </location>
    <ligand>
        <name>3'-phosphoadenylyl sulfate</name>
        <dbReference type="ChEBI" id="CHEBI:58339"/>
    </ligand>
</feature>
<keyword evidence="9" id="KW-0325">Glycoprotein</keyword>
<keyword evidence="4" id="KW-0735">Signal-anchor</keyword>
<keyword evidence="20" id="KW-1185">Reference proteome</keyword>
<accession>A0A9Q1H684</accession>
<dbReference type="FunFam" id="3.40.50.300:FF:000603">
    <property type="entry name" value="Sulfotransferase"/>
    <property type="match status" value="1"/>
</dbReference>
<feature type="binding site" evidence="15">
    <location>
        <position position="239"/>
    </location>
    <ligand>
        <name>3'-phosphoadenylyl sulfate</name>
        <dbReference type="ChEBI" id="CHEBI:58339"/>
    </ligand>
</feature>
<dbReference type="SUPFAM" id="SSF52540">
    <property type="entry name" value="P-loop containing nucleoside triphosphate hydrolases"/>
    <property type="match status" value="1"/>
</dbReference>
<keyword evidence="8 16" id="KW-1015">Disulfide bond</keyword>
<comment type="subcellular location">
    <subcellularLocation>
        <location evidence="1">Golgi apparatus membrane</location>
        <topology evidence="1">Single-pass type II membrane protein</topology>
    </subcellularLocation>
</comment>
<comment type="catalytic activity">
    <reaction evidence="10">
        <text>alpha-D-glucosaminyl-[heparan sulfate](n) + 3'-phosphoadenylyl sulfate = 3-sulfo-alpha-D-glucosaminyl-[heparan sulfate](n) + adenosine 3',5'-bisphosphate + H(+)</text>
        <dbReference type="Rhea" id="RHEA:15461"/>
        <dbReference type="Rhea" id="RHEA-COMP:9830"/>
        <dbReference type="Rhea" id="RHEA-COMP:9831"/>
        <dbReference type="ChEBI" id="CHEBI:15378"/>
        <dbReference type="ChEBI" id="CHEBI:58339"/>
        <dbReference type="ChEBI" id="CHEBI:58343"/>
        <dbReference type="ChEBI" id="CHEBI:58388"/>
        <dbReference type="ChEBI" id="CHEBI:70975"/>
        <dbReference type="EC" id="2.8.2.23"/>
    </reaction>
</comment>
<keyword evidence="6" id="KW-0333">Golgi apparatus</keyword>
<keyword evidence="5 17" id="KW-1133">Transmembrane helix</keyword>
<evidence type="ECO:0000256" key="17">
    <source>
        <dbReference type="SAM" id="Phobius"/>
    </source>
</evidence>
<dbReference type="InterPro" id="IPR037359">
    <property type="entry name" value="NST/OST"/>
</dbReference>
<feature type="active site" description="For sulfotransferase activity" evidence="14">
    <location>
        <position position="158"/>
    </location>
</feature>
<feature type="disulfide bond" evidence="16">
    <location>
        <begin position="349"/>
        <end position="358"/>
    </location>
</feature>
<dbReference type="InterPro" id="IPR000863">
    <property type="entry name" value="Sulfotransferase_dom"/>
</dbReference>
<evidence type="ECO:0000256" key="9">
    <source>
        <dbReference type="ARBA" id="ARBA00023180"/>
    </source>
</evidence>
<dbReference type="EMBL" id="JAIZAY010000011">
    <property type="protein sequence ID" value="KAJ8033931.1"/>
    <property type="molecule type" value="Genomic_DNA"/>
</dbReference>
<evidence type="ECO:0000256" key="2">
    <source>
        <dbReference type="ARBA" id="ARBA00022679"/>
    </source>
</evidence>
<evidence type="ECO:0000256" key="7">
    <source>
        <dbReference type="ARBA" id="ARBA00023136"/>
    </source>
</evidence>
<sequence>MRRAQQYHRYLKFGLRKCTMQTAGICHWLVGRRKVLFFLLALILFSLMFSAHFSYSRHVHKVICSVKQANKYYFGGENLQEVFKTETQDVVDTDGDSSFSEDNEALNTSFGNGQISQSRPPARKEFNNLFSHAKRAHKLERKELRRRLPQALVIGVRKCGTRALLEMMRMHPDIAAANAEQHFFDENYEHGYEWYRKRMPFSTAGQTTIEKTPSYFITREGPLRVKKMNSSIQLIVIVRDPTIRTISDYTQIKQTMASHGKVAKPFEELVLTEDGEIDVSYKAIQISLYQKHLESWLKYFPMEQIHIVDGDKLINDPYPEMKAVEKFLKLQDYIKSYNFVYNSTKGFYCINSEIVTKCLSENKGRPHPDVDENVMKKLRDFFKPFNTLFFERIGRKFAWNED</sequence>
<dbReference type="PANTHER" id="PTHR10605">
    <property type="entry name" value="HEPARAN SULFATE SULFOTRANSFERASE"/>
    <property type="match status" value="1"/>
</dbReference>
<proteinExistence type="predicted"/>
<dbReference type="GO" id="GO:0000139">
    <property type="term" value="C:Golgi membrane"/>
    <property type="evidence" value="ECO:0007669"/>
    <property type="project" value="UniProtKB-SubCell"/>
</dbReference>
<keyword evidence="7 17" id="KW-0472">Membrane</keyword>
<dbReference type="AlphaFoldDB" id="A0A9Q1H684"/>
<organism evidence="19 20">
    <name type="scientific">Holothuria leucospilota</name>
    <name type="common">Black long sea cucumber</name>
    <name type="synonym">Mertensiothuria leucospilota</name>
    <dbReference type="NCBI Taxonomy" id="206669"/>
    <lineage>
        <taxon>Eukaryota</taxon>
        <taxon>Metazoa</taxon>
        <taxon>Echinodermata</taxon>
        <taxon>Eleutherozoa</taxon>
        <taxon>Echinozoa</taxon>
        <taxon>Holothuroidea</taxon>
        <taxon>Aspidochirotacea</taxon>
        <taxon>Aspidochirotida</taxon>
        <taxon>Holothuriidae</taxon>
        <taxon>Holothuria</taxon>
    </lineage>
</organism>
<feature type="binding site" evidence="15">
    <location>
        <position position="348"/>
    </location>
    <ligand>
        <name>3'-phosphoadenylyl sulfate</name>
        <dbReference type="ChEBI" id="CHEBI:58339"/>
    </ligand>
</feature>
<evidence type="ECO:0000256" key="6">
    <source>
        <dbReference type="ARBA" id="ARBA00023034"/>
    </source>
</evidence>
<evidence type="ECO:0000313" key="20">
    <source>
        <dbReference type="Proteomes" id="UP001152320"/>
    </source>
</evidence>
<evidence type="ECO:0000256" key="8">
    <source>
        <dbReference type="ARBA" id="ARBA00023157"/>
    </source>
</evidence>
<keyword evidence="2" id="KW-0808">Transferase</keyword>
<comment type="caution">
    <text evidence="19">The sequence shown here is derived from an EMBL/GenBank/DDBJ whole genome shotgun (WGS) entry which is preliminary data.</text>
</comment>
<evidence type="ECO:0000313" key="19">
    <source>
        <dbReference type="EMBL" id="KAJ8033931.1"/>
    </source>
</evidence>
<evidence type="ECO:0000256" key="5">
    <source>
        <dbReference type="ARBA" id="ARBA00022989"/>
    </source>
</evidence>
<reference evidence="19" key="1">
    <citation type="submission" date="2021-10" db="EMBL/GenBank/DDBJ databases">
        <title>Tropical sea cucumber genome reveals ecological adaptation and Cuvierian tubules defense mechanism.</title>
        <authorList>
            <person name="Chen T."/>
        </authorList>
    </citation>
    <scope>NUCLEOTIDE SEQUENCE</scope>
    <source>
        <strain evidence="19">Nanhai2018</strain>
        <tissue evidence="19">Muscle</tissue>
    </source>
</reference>
<dbReference type="PANTHER" id="PTHR10605:SF65">
    <property type="entry name" value="GH20068P"/>
    <property type="match status" value="1"/>
</dbReference>
<dbReference type="Gene3D" id="3.40.50.300">
    <property type="entry name" value="P-loop containing nucleotide triphosphate hydrolases"/>
    <property type="match status" value="1"/>
</dbReference>
<dbReference type="GO" id="GO:0008467">
    <property type="term" value="F:[heparan sulfate]-glucosamine 3-sulfotransferase activity"/>
    <property type="evidence" value="ECO:0007669"/>
    <property type="project" value="UniProtKB-EC"/>
</dbReference>
<dbReference type="InterPro" id="IPR027417">
    <property type="entry name" value="P-loop_NTPase"/>
</dbReference>
<evidence type="ECO:0000256" key="12">
    <source>
        <dbReference type="ARBA" id="ARBA00071906"/>
    </source>
</evidence>
<evidence type="ECO:0000256" key="16">
    <source>
        <dbReference type="PIRSR" id="PIRSR637359-3"/>
    </source>
</evidence>
<evidence type="ECO:0000259" key="18">
    <source>
        <dbReference type="Pfam" id="PF00685"/>
    </source>
</evidence>
<dbReference type="EC" id="2.8.2.23" evidence="11"/>
<feature type="transmembrane region" description="Helical" evidence="17">
    <location>
        <begin position="35"/>
        <end position="55"/>
    </location>
</feature>
<dbReference type="Pfam" id="PF00685">
    <property type="entry name" value="Sulfotransfer_1"/>
    <property type="match status" value="1"/>
</dbReference>
<evidence type="ECO:0000256" key="3">
    <source>
        <dbReference type="ARBA" id="ARBA00022692"/>
    </source>
</evidence>
<feature type="domain" description="Sulfotransferase" evidence="18">
    <location>
        <begin position="149"/>
        <end position="383"/>
    </location>
</feature>
<evidence type="ECO:0000256" key="15">
    <source>
        <dbReference type="PIRSR" id="PIRSR637359-2"/>
    </source>
</evidence>
<evidence type="ECO:0000256" key="1">
    <source>
        <dbReference type="ARBA" id="ARBA00004323"/>
    </source>
</evidence>
<keyword evidence="3 17" id="KW-0812">Transmembrane</keyword>
<dbReference type="OrthoDB" id="411451at2759"/>
<name>A0A9Q1H684_HOLLE</name>
<feature type="binding site" evidence="15">
    <location>
        <begin position="158"/>
        <end position="162"/>
    </location>
    <ligand>
        <name>3'-phosphoadenylyl sulfate</name>
        <dbReference type="ChEBI" id="CHEBI:58339"/>
    </ligand>
</feature>
<evidence type="ECO:0000256" key="10">
    <source>
        <dbReference type="ARBA" id="ARBA00052516"/>
    </source>
</evidence>
<gene>
    <name evidence="19" type="ORF">HOLleu_24319</name>
</gene>
<evidence type="ECO:0000256" key="4">
    <source>
        <dbReference type="ARBA" id="ARBA00022968"/>
    </source>
</evidence>
<evidence type="ECO:0000256" key="14">
    <source>
        <dbReference type="PIRSR" id="PIRSR637359-1"/>
    </source>
</evidence>
<evidence type="ECO:0000256" key="11">
    <source>
        <dbReference type="ARBA" id="ARBA00066719"/>
    </source>
</evidence>
<evidence type="ECO:0000256" key="13">
    <source>
        <dbReference type="ARBA" id="ARBA00077477"/>
    </source>
</evidence>